<evidence type="ECO:0000256" key="1">
    <source>
        <dbReference type="SAM" id="Coils"/>
    </source>
</evidence>
<feature type="domain" description="KfrA N-terminal DNA-binding" evidence="2">
    <location>
        <begin position="10"/>
        <end position="132"/>
    </location>
</feature>
<geneLocation type="plasmid" evidence="4">
    <name>prhbstw-00938_2</name>
</geneLocation>
<dbReference type="AlphaFoldDB" id="A0AAP9R2J2"/>
<sequence length="354" mass="39781">MRPATFEPDVIIEAGLALQAEGRNITGFALRGRIGGGNPARLRQIWDEYQDSQAKVNAAPVAELPVEVVEEIRLVTQALTERISQLATELNNKAVRAAESRVTEITRTTGEQMAQAESELADAAQTVDDLETRFDDLQDELQRTVAQLTHSRNSEQAQAVELAQMNERLSAMSCQLADTKKAATEAAEQLRRQQADWQQRLEEAARQLTAASAQHEAEIQDLMQRHEKESSDLKSRYEQQLVATDRHYQENVNRHTEEVNAMNAQHLQRVTELSQRLQSAEQALLTQTKKHDTALLSRMQKYEADTDKLEKSRDCAVREAQTAREEKALLAGELQALRAQNNQLTALLARKKAP</sequence>
<feature type="coiled-coil region" evidence="1">
    <location>
        <begin position="113"/>
        <end position="236"/>
    </location>
</feature>
<keyword evidence="1" id="KW-0175">Coiled coil</keyword>
<accession>A0AAP9R2J2</accession>
<dbReference type="EMBL" id="CP055905">
    <property type="protein sequence ID" value="QMR42884.1"/>
    <property type="molecule type" value="Genomic_DNA"/>
</dbReference>
<protein>
    <submittedName>
        <fullName evidence="3">DNA-binding protein</fullName>
    </submittedName>
</protein>
<dbReference type="GO" id="GO:0003677">
    <property type="term" value="F:DNA binding"/>
    <property type="evidence" value="ECO:0007669"/>
    <property type="project" value="UniProtKB-KW"/>
</dbReference>
<dbReference type="Pfam" id="PF11740">
    <property type="entry name" value="KfrA_N"/>
    <property type="match status" value="1"/>
</dbReference>
<evidence type="ECO:0000259" key="2">
    <source>
        <dbReference type="Pfam" id="PF11740"/>
    </source>
</evidence>
<keyword evidence="3" id="KW-0238">DNA-binding</keyword>
<keyword evidence="3" id="KW-0614">Plasmid</keyword>
<gene>
    <name evidence="3" type="ORF">HV331_25540</name>
</gene>
<proteinExistence type="predicted"/>
<organism evidence="3 4">
    <name type="scientific">Klebsiella aerogenes</name>
    <name type="common">Enterobacter aerogenes</name>
    <dbReference type="NCBI Taxonomy" id="548"/>
    <lineage>
        <taxon>Bacteria</taxon>
        <taxon>Pseudomonadati</taxon>
        <taxon>Pseudomonadota</taxon>
        <taxon>Gammaproteobacteria</taxon>
        <taxon>Enterobacterales</taxon>
        <taxon>Enterobacteriaceae</taxon>
        <taxon>Klebsiella/Raoultella group</taxon>
        <taxon>Klebsiella</taxon>
    </lineage>
</organism>
<reference evidence="4" key="1">
    <citation type="submission" date="2020-06" db="EMBL/GenBank/DDBJ databases">
        <title>REHAB project genomes.</title>
        <authorList>
            <person name="Shaw L.P."/>
        </authorList>
    </citation>
    <scope>NUCLEOTIDE SEQUENCE [LARGE SCALE GENOMIC DNA]</scope>
    <source>
        <strain evidence="4">RHBSTW-00938</strain>
        <plasmid evidence="4">prhbstw-00938_2</plasmid>
    </source>
</reference>
<name>A0AAP9R2J2_KLEAE</name>
<dbReference type="InterPro" id="IPR021104">
    <property type="entry name" value="KfrA_DNA-bd_N"/>
</dbReference>
<evidence type="ECO:0000313" key="4">
    <source>
        <dbReference type="Proteomes" id="UP000514462"/>
    </source>
</evidence>
<dbReference type="Gene3D" id="1.10.287.1490">
    <property type="match status" value="1"/>
</dbReference>
<evidence type="ECO:0000313" key="3">
    <source>
        <dbReference type="EMBL" id="QMR42884.1"/>
    </source>
</evidence>
<dbReference type="RefSeq" id="WP_182015656.1">
    <property type="nucleotide sequence ID" value="NZ_CP055905.1"/>
</dbReference>
<dbReference type="Proteomes" id="UP000514462">
    <property type="component" value="Plasmid pRHBSTW-00938_2"/>
</dbReference>
<feature type="coiled-coil region" evidence="1">
    <location>
        <begin position="263"/>
        <end position="347"/>
    </location>
</feature>